<reference evidence="1" key="2">
    <citation type="submission" date="2020-07" db="EMBL/GenBank/DDBJ databases">
        <authorList>
            <person name="Lood C."/>
            <person name="Girard L."/>
        </authorList>
    </citation>
    <scope>NUCLEOTIDE SEQUENCE</scope>
    <source>
        <strain evidence="1">SWRI102</strain>
    </source>
</reference>
<sequence>MKKNAQVPRNAQIPFTIINWSNQRLVVGSPALCRRLGLNEPFEYLKAEEFTDTFSIHCSIDTRQNDHGQTYSYNTSSQELIFKSPHTVYRFNLNKFGNQVIYSTSSPGARISTPPFIFDDFSMLIQLEMLEPGTEASQKTDKANRQLEHLIGHPVIQHPSNDPVHPAPKEKASQVVIGTTDKFSFLSNVNLYFSGGDVYQESPPGQMNKVDRHGRGFPGPGTDFYLTPDKGYPPGVTTLTIKDGFSEATAVVKFDHDTSRKQVTITIESFTSKLCDIRDFEYLDRSFPNAICMAL</sequence>
<proteinExistence type="predicted"/>
<dbReference type="AlphaFoldDB" id="A0A923JNZ0"/>
<comment type="caution">
    <text evidence="1">The sequence shown here is derived from an EMBL/GenBank/DDBJ whole genome shotgun (WGS) entry which is preliminary data.</text>
</comment>
<gene>
    <name evidence="2" type="ORF">HU742_009200</name>
    <name evidence="1" type="ORF">HU742_01455</name>
</gene>
<dbReference type="Proteomes" id="UP000659438">
    <property type="component" value="Unassembled WGS sequence"/>
</dbReference>
<reference evidence="2" key="3">
    <citation type="submission" date="2021-06" db="EMBL/GenBank/DDBJ databases">
        <title>Updating the genus Pseudomonas: Description of 43 new species and partition of the Pseudomonas putida group.</title>
        <authorList>
            <person name="Girard L."/>
            <person name="Lood C."/>
            <person name="Vandamme P."/>
            <person name="Rokni-Zadeh H."/>
            <person name="Van Noort V."/>
            <person name="Hofte M."/>
            <person name="Lavigne R."/>
            <person name="De Mot R."/>
        </authorList>
    </citation>
    <scope>NUCLEOTIDE SEQUENCE</scope>
    <source>
        <strain evidence="2">SWRI102</strain>
    </source>
</reference>
<dbReference type="EMBL" id="JABWQX010000001">
    <property type="protein sequence ID" value="MBC3393854.1"/>
    <property type="molecule type" value="Genomic_DNA"/>
</dbReference>
<dbReference type="EMBL" id="JABWQX020000001">
    <property type="protein sequence ID" value="MBV4551307.1"/>
    <property type="molecule type" value="Genomic_DNA"/>
</dbReference>
<organism evidence="1">
    <name type="scientific">Pseudomonas marvdashtae</name>
    <dbReference type="NCBI Taxonomy" id="2745500"/>
    <lineage>
        <taxon>Bacteria</taxon>
        <taxon>Pseudomonadati</taxon>
        <taxon>Pseudomonadota</taxon>
        <taxon>Gammaproteobacteria</taxon>
        <taxon>Pseudomonadales</taxon>
        <taxon>Pseudomonadaceae</taxon>
        <taxon>Pseudomonas</taxon>
    </lineage>
</organism>
<evidence type="ECO:0000313" key="3">
    <source>
        <dbReference type="Proteomes" id="UP000659438"/>
    </source>
</evidence>
<evidence type="ECO:0000313" key="2">
    <source>
        <dbReference type="EMBL" id="MBV4551307.1"/>
    </source>
</evidence>
<protein>
    <submittedName>
        <fullName evidence="1">Uncharacterized protein</fullName>
    </submittedName>
</protein>
<dbReference type="RefSeq" id="WP_186637660.1">
    <property type="nucleotide sequence ID" value="NZ_JABWQX020000001.1"/>
</dbReference>
<accession>A0A923JNZ0</accession>
<keyword evidence="3" id="KW-1185">Reference proteome</keyword>
<evidence type="ECO:0000313" key="1">
    <source>
        <dbReference type="EMBL" id="MBC3393854.1"/>
    </source>
</evidence>
<reference evidence="1 3" key="1">
    <citation type="journal article" date="2020" name="Microorganisms">
        <title>Reliable Identification of Environmental Pseudomonas Isolates Using the rpoD Gene.</title>
        <authorList>
            <consortium name="The Broad Institute Genome Sequencing Platform"/>
            <person name="Girard L."/>
            <person name="Lood C."/>
            <person name="Rokni-Zadeh H."/>
            <person name="van Noort V."/>
            <person name="Lavigne R."/>
            <person name="De Mot R."/>
        </authorList>
    </citation>
    <scope>NUCLEOTIDE SEQUENCE</scope>
    <source>
        <strain evidence="1 3">SWRI102</strain>
    </source>
</reference>
<name>A0A923JNZ0_9PSED</name>